<evidence type="ECO:0000256" key="11">
    <source>
        <dbReference type="ARBA" id="ARBA00022857"/>
    </source>
</evidence>
<dbReference type="InterPro" id="IPR036318">
    <property type="entry name" value="FAD-bd_PCMH-like_sf"/>
</dbReference>
<evidence type="ECO:0000259" key="20">
    <source>
        <dbReference type="PROSITE" id="PS51387"/>
    </source>
</evidence>
<evidence type="ECO:0000256" key="13">
    <source>
        <dbReference type="ARBA" id="ARBA00022984"/>
    </source>
</evidence>
<keyword evidence="9 19" id="KW-0285">Flavoprotein</keyword>
<gene>
    <name evidence="19 21" type="primary">murB</name>
    <name evidence="21" type="ORF">HXK21_02860</name>
</gene>
<dbReference type="InterPro" id="IPR016166">
    <property type="entry name" value="FAD-bd_PCMH"/>
</dbReference>
<evidence type="ECO:0000313" key="22">
    <source>
        <dbReference type="Proteomes" id="UP000704068"/>
    </source>
</evidence>
<dbReference type="EMBL" id="JABZGR010000005">
    <property type="protein sequence ID" value="MBF0969971.1"/>
    <property type="molecule type" value="Genomic_DNA"/>
</dbReference>
<keyword evidence="14 19" id="KW-0560">Oxidoreductase</keyword>
<dbReference type="InterPro" id="IPR011601">
    <property type="entry name" value="MurB_C"/>
</dbReference>
<dbReference type="SUPFAM" id="SSF56194">
    <property type="entry name" value="Uridine diphospho-N-Acetylenolpyruvylglucosamine reductase, MurB, C-terminal domain"/>
    <property type="match status" value="1"/>
</dbReference>
<dbReference type="GO" id="GO:0008762">
    <property type="term" value="F:UDP-N-acetylmuramate dehydrogenase activity"/>
    <property type="evidence" value="ECO:0007669"/>
    <property type="project" value="UniProtKB-UniRule"/>
</dbReference>
<dbReference type="Pfam" id="PF02873">
    <property type="entry name" value="MurB_C"/>
    <property type="match status" value="1"/>
</dbReference>
<evidence type="ECO:0000256" key="5">
    <source>
        <dbReference type="ARBA" id="ARBA00012518"/>
    </source>
</evidence>
<evidence type="ECO:0000256" key="18">
    <source>
        <dbReference type="ARBA" id="ARBA00048914"/>
    </source>
</evidence>
<dbReference type="Proteomes" id="UP000704068">
    <property type="component" value="Unassembled WGS sequence"/>
</dbReference>
<evidence type="ECO:0000256" key="14">
    <source>
        <dbReference type="ARBA" id="ARBA00023002"/>
    </source>
</evidence>
<dbReference type="GO" id="GO:0071949">
    <property type="term" value="F:FAD binding"/>
    <property type="evidence" value="ECO:0007669"/>
    <property type="project" value="InterPro"/>
</dbReference>
<keyword evidence="8 19" id="KW-0132">Cell division</keyword>
<dbReference type="InterPro" id="IPR003170">
    <property type="entry name" value="MurB"/>
</dbReference>
<evidence type="ECO:0000256" key="17">
    <source>
        <dbReference type="ARBA" id="ARBA00031026"/>
    </source>
</evidence>
<dbReference type="GO" id="GO:0008360">
    <property type="term" value="P:regulation of cell shape"/>
    <property type="evidence" value="ECO:0007669"/>
    <property type="project" value="UniProtKB-KW"/>
</dbReference>
<feature type="active site" evidence="19">
    <location>
        <position position="165"/>
    </location>
</feature>
<evidence type="ECO:0000256" key="4">
    <source>
        <dbReference type="ARBA" id="ARBA00004752"/>
    </source>
</evidence>
<reference evidence="21" key="1">
    <citation type="submission" date="2020-04" db="EMBL/GenBank/DDBJ databases">
        <title>Deep metagenomics examines the oral microbiome during advanced dental caries in children, revealing novel taxa and co-occurrences with host molecules.</title>
        <authorList>
            <person name="Baker J.L."/>
            <person name="Morton J.T."/>
            <person name="Dinis M."/>
            <person name="Alvarez R."/>
            <person name="Tran N.C."/>
            <person name="Knight R."/>
            <person name="Edlund A."/>
        </authorList>
    </citation>
    <scope>NUCLEOTIDE SEQUENCE</scope>
    <source>
        <strain evidence="21">JCVI_34_bin.1</strain>
    </source>
</reference>
<evidence type="ECO:0000256" key="15">
    <source>
        <dbReference type="ARBA" id="ARBA00023306"/>
    </source>
</evidence>
<dbReference type="RefSeq" id="WP_296089981.1">
    <property type="nucleotide sequence ID" value="NZ_CAUOSC010000003.1"/>
</dbReference>
<dbReference type="Gene3D" id="3.30.465.10">
    <property type="match status" value="1"/>
</dbReference>
<evidence type="ECO:0000256" key="7">
    <source>
        <dbReference type="ARBA" id="ARBA00022490"/>
    </source>
</evidence>
<keyword evidence="15 19" id="KW-0131">Cell cycle</keyword>
<dbReference type="InterPro" id="IPR036635">
    <property type="entry name" value="MurB_C_sf"/>
</dbReference>
<comment type="caution">
    <text evidence="21">The sequence shown here is derived from an EMBL/GenBank/DDBJ whole genome shotgun (WGS) entry which is preliminary data.</text>
</comment>
<protein>
    <recommendedName>
        <fullName evidence="6 19">UDP-N-acetylenolpyruvoylglucosamine reductase</fullName>
        <ecNumber evidence="5 19">1.3.1.98</ecNumber>
    </recommendedName>
    <alternativeName>
        <fullName evidence="17 19">UDP-N-acetylmuramate dehydrogenase</fullName>
    </alternativeName>
</protein>
<keyword evidence="16 19" id="KW-0961">Cell wall biogenesis/degradation</keyword>
<dbReference type="PANTHER" id="PTHR21071:SF4">
    <property type="entry name" value="UDP-N-ACETYLENOLPYRUVOYLGLUCOSAMINE REDUCTASE"/>
    <property type="match status" value="1"/>
</dbReference>
<dbReference type="PROSITE" id="PS51387">
    <property type="entry name" value="FAD_PCMH"/>
    <property type="match status" value="1"/>
</dbReference>
<dbReference type="HAMAP" id="MF_00037">
    <property type="entry name" value="MurB"/>
    <property type="match status" value="1"/>
</dbReference>
<dbReference type="GO" id="GO:0051301">
    <property type="term" value="P:cell division"/>
    <property type="evidence" value="ECO:0007669"/>
    <property type="project" value="UniProtKB-KW"/>
</dbReference>
<name>A0A929WZL8_9BACT</name>
<evidence type="ECO:0000256" key="12">
    <source>
        <dbReference type="ARBA" id="ARBA00022960"/>
    </source>
</evidence>
<comment type="catalytic activity">
    <reaction evidence="18 19">
        <text>UDP-N-acetyl-alpha-D-muramate + NADP(+) = UDP-N-acetyl-3-O-(1-carboxyvinyl)-alpha-D-glucosamine + NADPH + H(+)</text>
        <dbReference type="Rhea" id="RHEA:12248"/>
        <dbReference type="ChEBI" id="CHEBI:15378"/>
        <dbReference type="ChEBI" id="CHEBI:57783"/>
        <dbReference type="ChEBI" id="CHEBI:58349"/>
        <dbReference type="ChEBI" id="CHEBI:68483"/>
        <dbReference type="ChEBI" id="CHEBI:70757"/>
        <dbReference type="EC" id="1.3.1.98"/>
    </reaction>
</comment>
<dbReference type="GO" id="GO:0009252">
    <property type="term" value="P:peptidoglycan biosynthetic process"/>
    <property type="evidence" value="ECO:0007669"/>
    <property type="project" value="UniProtKB-UniRule"/>
</dbReference>
<keyword evidence="13 19" id="KW-0573">Peptidoglycan synthesis</keyword>
<evidence type="ECO:0000256" key="16">
    <source>
        <dbReference type="ARBA" id="ARBA00023316"/>
    </source>
</evidence>
<organism evidence="21 22">
    <name type="scientific">Alloprevotella tannerae</name>
    <dbReference type="NCBI Taxonomy" id="76122"/>
    <lineage>
        <taxon>Bacteria</taxon>
        <taxon>Pseudomonadati</taxon>
        <taxon>Bacteroidota</taxon>
        <taxon>Bacteroidia</taxon>
        <taxon>Bacteroidales</taxon>
        <taxon>Prevotellaceae</taxon>
        <taxon>Alloprevotella</taxon>
    </lineage>
</organism>
<comment type="function">
    <text evidence="2 19">Cell wall formation.</text>
</comment>
<evidence type="ECO:0000256" key="3">
    <source>
        <dbReference type="ARBA" id="ARBA00004496"/>
    </source>
</evidence>
<evidence type="ECO:0000313" key="21">
    <source>
        <dbReference type="EMBL" id="MBF0969971.1"/>
    </source>
</evidence>
<keyword evidence="7 19" id="KW-0963">Cytoplasm</keyword>
<comment type="similarity">
    <text evidence="19">Belongs to the MurB family.</text>
</comment>
<keyword evidence="10 19" id="KW-0274">FAD</keyword>
<dbReference type="InterPro" id="IPR006094">
    <property type="entry name" value="Oxid_FAD_bind_N"/>
</dbReference>
<feature type="active site" description="Proton donor" evidence="19">
    <location>
        <position position="241"/>
    </location>
</feature>
<evidence type="ECO:0000256" key="2">
    <source>
        <dbReference type="ARBA" id="ARBA00003921"/>
    </source>
</evidence>
<sequence>MKVFQDYDLRANNTFGVPARCACFREYASEAELCEIIASLSQLTPRPLLHIGGGSNLLFTGDFSGDILHSAIKGRTLVAEDEMSVFIRVGAAECWDDIVAWSLQAGYYGLENLSLIPGEVGASAVQNIGAYGSEVYDFISEVRAVDLQTGQSRTFKAQECKPSYRSTMFKSEWKDKYAITYVTYHLHKTFKPNLSYAVVKNELAARNVDTDQLTAALLREIIIEIRSAKLPDPQKIGNAGSFFMNPVVTQAYFECLRAVYPSIPHYLLPNGVKIPAAWLIETAGWKGKALGQAGVYAQQALILVNLGHAKGQDIKHLAEAIQQSVKEKFDISLKPEVLFI</sequence>
<evidence type="ECO:0000256" key="1">
    <source>
        <dbReference type="ARBA" id="ARBA00001974"/>
    </source>
</evidence>
<dbReference type="AlphaFoldDB" id="A0A929WZL8"/>
<dbReference type="SUPFAM" id="SSF56176">
    <property type="entry name" value="FAD-binding/transporter-associated domain-like"/>
    <property type="match status" value="1"/>
</dbReference>
<evidence type="ECO:0000256" key="19">
    <source>
        <dbReference type="HAMAP-Rule" id="MF_00037"/>
    </source>
</evidence>
<dbReference type="GO" id="GO:0005829">
    <property type="term" value="C:cytosol"/>
    <property type="evidence" value="ECO:0007669"/>
    <property type="project" value="TreeGrafter"/>
</dbReference>
<dbReference type="Gene3D" id="3.90.78.10">
    <property type="entry name" value="UDP-N-acetylenolpyruvoylglucosamine reductase, C-terminal domain"/>
    <property type="match status" value="1"/>
</dbReference>
<feature type="domain" description="FAD-binding PCMH-type" evidence="20">
    <location>
        <begin position="14"/>
        <end position="189"/>
    </location>
</feature>
<keyword evidence="11 19" id="KW-0521">NADP</keyword>
<dbReference type="GO" id="GO:0071555">
    <property type="term" value="P:cell wall organization"/>
    <property type="evidence" value="ECO:0007669"/>
    <property type="project" value="UniProtKB-KW"/>
</dbReference>
<dbReference type="NCBIfam" id="TIGR00179">
    <property type="entry name" value="murB"/>
    <property type="match status" value="1"/>
</dbReference>
<comment type="subcellular location">
    <subcellularLocation>
        <location evidence="3 19">Cytoplasm</location>
    </subcellularLocation>
</comment>
<dbReference type="NCBIfam" id="NF000755">
    <property type="entry name" value="PRK00046.1"/>
    <property type="match status" value="1"/>
</dbReference>
<dbReference type="Gene3D" id="3.30.43.10">
    <property type="entry name" value="Uridine Diphospho-n-acetylenolpyruvylglucosamine Reductase, domain 2"/>
    <property type="match status" value="1"/>
</dbReference>
<comment type="pathway">
    <text evidence="4 19">Cell wall biogenesis; peptidoglycan biosynthesis.</text>
</comment>
<comment type="cofactor">
    <cofactor evidence="1 19">
        <name>FAD</name>
        <dbReference type="ChEBI" id="CHEBI:57692"/>
    </cofactor>
</comment>
<feature type="active site" evidence="19">
    <location>
        <position position="336"/>
    </location>
</feature>
<dbReference type="Pfam" id="PF01565">
    <property type="entry name" value="FAD_binding_4"/>
    <property type="match status" value="1"/>
</dbReference>
<proteinExistence type="inferred from homology"/>
<accession>A0A929WZL8</accession>
<dbReference type="InterPro" id="IPR016167">
    <property type="entry name" value="FAD-bd_PCMH_sub1"/>
</dbReference>
<dbReference type="PANTHER" id="PTHR21071">
    <property type="entry name" value="UDP-N-ACETYLENOLPYRUVOYLGLUCOSAMINE REDUCTASE"/>
    <property type="match status" value="1"/>
</dbReference>
<evidence type="ECO:0000256" key="10">
    <source>
        <dbReference type="ARBA" id="ARBA00022827"/>
    </source>
</evidence>
<keyword evidence="12 19" id="KW-0133">Cell shape</keyword>
<evidence type="ECO:0000256" key="8">
    <source>
        <dbReference type="ARBA" id="ARBA00022618"/>
    </source>
</evidence>
<evidence type="ECO:0000256" key="9">
    <source>
        <dbReference type="ARBA" id="ARBA00022630"/>
    </source>
</evidence>
<evidence type="ECO:0000256" key="6">
    <source>
        <dbReference type="ARBA" id="ARBA00015188"/>
    </source>
</evidence>
<dbReference type="InterPro" id="IPR016169">
    <property type="entry name" value="FAD-bd_PCMH_sub2"/>
</dbReference>
<dbReference type="EC" id="1.3.1.98" evidence="5 19"/>